<accession>B4GY57</accession>
<gene>
    <name evidence="1" type="primary">Dper\GL20143</name>
    <name evidence="1" type="ORF">Dper_GL20143</name>
</gene>
<sequence>MGDNKFEIPHEWIVEFVEELDKILTYLNVELEKAMNSKPVLKMESLEELILDLDDNMHALAITW</sequence>
<dbReference type="OMA" id="PHEWIVE"/>
<evidence type="ECO:0000313" key="1">
    <source>
        <dbReference type="EMBL" id="EDW27684.1"/>
    </source>
</evidence>
<protein>
    <submittedName>
        <fullName evidence="1">GL20143</fullName>
    </submittedName>
</protein>
<keyword evidence="2" id="KW-1185">Reference proteome</keyword>
<organism evidence="2">
    <name type="scientific">Drosophila persimilis</name>
    <name type="common">Fruit fly</name>
    <dbReference type="NCBI Taxonomy" id="7234"/>
    <lineage>
        <taxon>Eukaryota</taxon>
        <taxon>Metazoa</taxon>
        <taxon>Ecdysozoa</taxon>
        <taxon>Arthropoda</taxon>
        <taxon>Hexapoda</taxon>
        <taxon>Insecta</taxon>
        <taxon>Pterygota</taxon>
        <taxon>Neoptera</taxon>
        <taxon>Endopterygota</taxon>
        <taxon>Diptera</taxon>
        <taxon>Brachycera</taxon>
        <taxon>Muscomorpha</taxon>
        <taxon>Ephydroidea</taxon>
        <taxon>Drosophilidae</taxon>
        <taxon>Drosophila</taxon>
        <taxon>Sophophora</taxon>
    </lineage>
</organism>
<dbReference type="Proteomes" id="UP000008744">
    <property type="component" value="Unassembled WGS sequence"/>
</dbReference>
<reference evidence="1 2" key="1">
    <citation type="journal article" date="2007" name="Nature">
        <title>Evolution of genes and genomes on the Drosophila phylogeny.</title>
        <authorList>
            <consortium name="Drosophila 12 Genomes Consortium"/>
            <person name="Clark A.G."/>
            <person name="Eisen M.B."/>
            <person name="Smith D.R."/>
            <person name="Bergman C.M."/>
            <person name="Oliver B."/>
            <person name="Markow T.A."/>
            <person name="Kaufman T.C."/>
            <person name="Kellis M."/>
            <person name="Gelbart W."/>
            <person name="Iyer V.N."/>
            <person name="Pollard D.A."/>
            <person name="Sackton T.B."/>
            <person name="Larracuente A.M."/>
            <person name="Singh N.D."/>
            <person name="Abad J.P."/>
            <person name="Abt D.N."/>
            <person name="Adryan B."/>
            <person name="Aguade M."/>
            <person name="Akashi H."/>
            <person name="Anderson W.W."/>
            <person name="Aquadro C.F."/>
            <person name="Ardell D.H."/>
            <person name="Arguello R."/>
            <person name="Artieri C.G."/>
            <person name="Barbash D.A."/>
            <person name="Barker D."/>
            <person name="Barsanti P."/>
            <person name="Batterham P."/>
            <person name="Batzoglou S."/>
            <person name="Begun D."/>
            <person name="Bhutkar A."/>
            <person name="Blanco E."/>
            <person name="Bosak S.A."/>
            <person name="Bradley R.K."/>
            <person name="Brand A.D."/>
            <person name="Brent M.R."/>
            <person name="Brooks A.N."/>
            <person name="Brown R.H."/>
            <person name="Butlin R.K."/>
            <person name="Caggese C."/>
            <person name="Calvi B.R."/>
            <person name="Bernardo de Carvalho A."/>
            <person name="Caspi A."/>
            <person name="Castrezana S."/>
            <person name="Celniker S.E."/>
            <person name="Chang J.L."/>
            <person name="Chapple C."/>
            <person name="Chatterji S."/>
            <person name="Chinwalla A."/>
            <person name="Civetta A."/>
            <person name="Clifton S.W."/>
            <person name="Comeron J.M."/>
            <person name="Costello J.C."/>
            <person name="Coyne J.A."/>
            <person name="Daub J."/>
            <person name="David R.G."/>
            <person name="Delcher A.L."/>
            <person name="Delehaunty K."/>
            <person name="Do C.B."/>
            <person name="Ebling H."/>
            <person name="Edwards K."/>
            <person name="Eickbush T."/>
            <person name="Evans J.D."/>
            <person name="Filipski A."/>
            <person name="Findeiss S."/>
            <person name="Freyhult E."/>
            <person name="Fulton L."/>
            <person name="Fulton R."/>
            <person name="Garcia A.C."/>
            <person name="Gardiner A."/>
            <person name="Garfield D.A."/>
            <person name="Garvin B.E."/>
            <person name="Gibson G."/>
            <person name="Gilbert D."/>
            <person name="Gnerre S."/>
            <person name="Godfrey J."/>
            <person name="Good R."/>
            <person name="Gotea V."/>
            <person name="Gravely B."/>
            <person name="Greenberg A.J."/>
            <person name="Griffiths-Jones S."/>
            <person name="Gross S."/>
            <person name="Guigo R."/>
            <person name="Gustafson E.A."/>
            <person name="Haerty W."/>
            <person name="Hahn M.W."/>
            <person name="Halligan D.L."/>
            <person name="Halpern A.L."/>
            <person name="Halter G.M."/>
            <person name="Han M.V."/>
            <person name="Heger A."/>
            <person name="Hillier L."/>
            <person name="Hinrichs A.S."/>
            <person name="Holmes I."/>
            <person name="Hoskins R.A."/>
            <person name="Hubisz M.J."/>
            <person name="Hultmark D."/>
            <person name="Huntley M.A."/>
            <person name="Jaffe D.B."/>
            <person name="Jagadeeshan S."/>
            <person name="Jeck W.R."/>
            <person name="Johnson J."/>
            <person name="Jones C.D."/>
            <person name="Jordan W.C."/>
            <person name="Karpen G.H."/>
            <person name="Kataoka E."/>
            <person name="Keightley P.D."/>
            <person name="Kheradpour P."/>
            <person name="Kirkness E.F."/>
            <person name="Koerich L.B."/>
            <person name="Kristiansen K."/>
            <person name="Kudrna D."/>
            <person name="Kulathinal R.J."/>
            <person name="Kumar S."/>
            <person name="Kwok R."/>
            <person name="Lander E."/>
            <person name="Langley C.H."/>
            <person name="Lapoint R."/>
            <person name="Lazzaro B.P."/>
            <person name="Lee S.J."/>
            <person name="Levesque L."/>
            <person name="Li R."/>
            <person name="Lin C.F."/>
            <person name="Lin M.F."/>
            <person name="Lindblad-Toh K."/>
            <person name="Llopart A."/>
            <person name="Long M."/>
            <person name="Low L."/>
            <person name="Lozovsky E."/>
            <person name="Lu J."/>
            <person name="Luo M."/>
            <person name="Machado C.A."/>
            <person name="Makalowski W."/>
            <person name="Marzo M."/>
            <person name="Matsuda M."/>
            <person name="Matzkin L."/>
            <person name="McAllister B."/>
            <person name="McBride C.S."/>
            <person name="McKernan B."/>
            <person name="McKernan K."/>
            <person name="Mendez-Lago M."/>
            <person name="Minx P."/>
            <person name="Mollenhauer M.U."/>
            <person name="Montooth K."/>
            <person name="Mount S.M."/>
            <person name="Mu X."/>
            <person name="Myers E."/>
            <person name="Negre B."/>
            <person name="Newfeld S."/>
            <person name="Nielsen R."/>
            <person name="Noor M.A."/>
            <person name="O'Grady P."/>
            <person name="Pachter L."/>
            <person name="Papaceit M."/>
            <person name="Parisi M.J."/>
            <person name="Parisi M."/>
            <person name="Parts L."/>
            <person name="Pedersen J.S."/>
            <person name="Pesole G."/>
            <person name="Phillippy A.M."/>
            <person name="Ponting C.P."/>
            <person name="Pop M."/>
            <person name="Porcelli D."/>
            <person name="Powell J.R."/>
            <person name="Prohaska S."/>
            <person name="Pruitt K."/>
            <person name="Puig M."/>
            <person name="Quesneville H."/>
            <person name="Ram K.R."/>
            <person name="Rand D."/>
            <person name="Rasmussen M.D."/>
            <person name="Reed L.K."/>
            <person name="Reenan R."/>
            <person name="Reily A."/>
            <person name="Remington K.A."/>
            <person name="Rieger T.T."/>
            <person name="Ritchie M.G."/>
            <person name="Robin C."/>
            <person name="Rogers Y.H."/>
            <person name="Rohde C."/>
            <person name="Rozas J."/>
            <person name="Rubenfield M.J."/>
            <person name="Ruiz A."/>
            <person name="Russo S."/>
            <person name="Salzberg S.L."/>
            <person name="Sanchez-Gracia A."/>
            <person name="Saranga D.J."/>
            <person name="Sato H."/>
            <person name="Schaeffer S.W."/>
            <person name="Schatz M.C."/>
            <person name="Schlenke T."/>
            <person name="Schwartz R."/>
            <person name="Segarra C."/>
            <person name="Singh R.S."/>
            <person name="Sirot L."/>
            <person name="Sirota M."/>
            <person name="Sisneros N.B."/>
            <person name="Smith C.D."/>
            <person name="Smith T.F."/>
            <person name="Spieth J."/>
            <person name="Stage D.E."/>
            <person name="Stark A."/>
            <person name="Stephan W."/>
            <person name="Strausberg R.L."/>
            <person name="Strempel S."/>
            <person name="Sturgill D."/>
            <person name="Sutton G."/>
            <person name="Sutton G.G."/>
            <person name="Tao W."/>
            <person name="Teichmann S."/>
            <person name="Tobari Y.N."/>
            <person name="Tomimura Y."/>
            <person name="Tsolas J.M."/>
            <person name="Valente V.L."/>
            <person name="Venter E."/>
            <person name="Venter J.C."/>
            <person name="Vicario S."/>
            <person name="Vieira F.G."/>
            <person name="Vilella A.J."/>
            <person name="Villasante A."/>
            <person name="Walenz B."/>
            <person name="Wang J."/>
            <person name="Wasserman M."/>
            <person name="Watts T."/>
            <person name="Wilson D."/>
            <person name="Wilson R.K."/>
            <person name="Wing R.A."/>
            <person name="Wolfner M.F."/>
            <person name="Wong A."/>
            <person name="Wong G.K."/>
            <person name="Wu C.I."/>
            <person name="Wu G."/>
            <person name="Yamamoto D."/>
            <person name="Yang H.P."/>
            <person name="Yang S.P."/>
            <person name="Yorke J.A."/>
            <person name="Yoshida K."/>
            <person name="Zdobnov E."/>
            <person name="Zhang P."/>
            <person name="Zhang Y."/>
            <person name="Zimin A.V."/>
            <person name="Baldwin J."/>
            <person name="Abdouelleil A."/>
            <person name="Abdulkadir J."/>
            <person name="Abebe A."/>
            <person name="Abera B."/>
            <person name="Abreu J."/>
            <person name="Acer S.C."/>
            <person name="Aftuck L."/>
            <person name="Alexander A."/>
            <person name="An P."/>
            <person name="Anderson E."/>
            <person name="Anderson S."/>
            <person name="Arachi H."/>
            <person name="Azer M."/>
            <person name="Bachantsang P."/>
            <person name="Barry A."/>
            <person name="Bayul T."/>
            <person name="Berlin A."/>
            <person name="Bessette D."/>
            <person name="Bloom T."/>
            <person name="Blye J."/>
            <person name="Boguslavskiy L."/>
            <person name="Bonnet C."/>
            <person name="Boukhgalter B."/>
            <person name="Bourzgui I."/>
            <person name="Brown A."/>
            <person name="Cahill P."/>
            <person name="Channer S."/>
            <person name="Cheshatsang Y."/>
            <person name="Chuda L."/>
            <person name="Citroen M."/>
            <person name="Collymore A."/>
            <person name="Cooke P."/>
            <person name="Costello M."/>
            <person name="D'Aco K."/>
            <person name="Daza R."/>
            <person name="De Haan G."/>
            <person name="DeGray S."/>
            <person name="DeMaso C."/>
            <person name="Dhargay N."/>
            <person name="Dooley K."/>
            <person name="Dooley E."/>
            <person name="Doricent M."/>
            <person name="Dorje P."/>
            <person name="Dorjee K."/>
            <person name="Dupes A."/>
            <person name="Elong R."/>
            <person name="Falk J."/>
            <person name="Farina A."/>
            <person name="Faro S."/>
            <person name="Ferguson D."/>
            <person name="Fisher S."/>
            <person name="Foley C.D."/>
            <person name="Franke A."/>
            <person name="Friedrich D."/>
            <person name="Gadbois L."/>
            <person name="Gearin G."/>
            <person name="Gearin C.R."/>
            <person name="Giannoukos G."/>
            <person name="Goode T."/>
            <person name="Graham J."/>
            <person name="Grandbois E."/>
            <person name="Grewal S."/>
            <person name="Gyaltsen K."/>
            <person name="Hafez N."/>
            <person name="Hagos B."/>
            <person name="Hall J."/>
            <person name="Henson C."/>
            <person name="Hollinger A."/>
            <person name="Honan T."/>
            <person name="Huard M.D."/>
            <person name="Hughes L."/>
            <person name="Hurhula B."/>
            <person name="Husby M.E."/>
            <person name="Kamat A."/>
            <person name="Kanga B."/>
            <person name="Kashin S."/>
            <person name="Khazanovich D."/>
            <person name="Kisner P."/>
            <person name="Lance K."/>
            <person name="Lara M."/>
            <person name="Lee W."/>
            <person name="Lennon N."/>
            <person name="Letendre F."/>
            <person name="LeVine R."/>
            <person name="Lipovsky A."/>
            <person name="Liu X."/>
            <person name="Liu J."/>
            <person name="Liu S."/>
            <person name="Lokyitsang T."/>
            <person name="Lokyitsang Y."/>
            <person name="Lubonja R."/>
            <person name="Lui A."/>
            <person name="MacDonald P."/>
            <person name="Magnisalis V."/>
            <person name="Maru K."/>
            <person name="Matthews C."/>
            <person name="McCusker W."/>
            <person name="McDonough S."/>
            <person name="Mehta T."/>
            <person name="Meldrim J."/>
            <person name="Meneus L."/>
            <person name="Mihai O."/>
            <person name="Mihalev A."/>
            <person name="Mihova T."/>
            <person name="Mittelman R."/>
            <person name="Mlenga V."/>
            <person name="Montmayeur A."/>
            <person name="Mulrain L."/>
            <person name="Navidi A."/>
            <person name="Naylor J."/>
            <person name="Negash T."/>
            <person name="Nguyen T."/>
            <person name="Nguyen N."/>
            <person name="Nicol R."/>
            <person name="Norbu C."/>
            <person name="Norbu N."/>
            <person name="Novod N."/>
            <person name="O'Neill B."/>
            <person name="Osman S."/>
            <person name="Markiewicz E."/>
            <person name="Oyono O.L."/>
            <person name="Patti C."/>
            <person name="Phunkhang P."/>
            <person name="Pierre F."/>
            <person name="Priest M."/>
            <person name="Raghuraman S."/>
            <person name="Rege F."/>
            <person name="Reyes R."/>
            <person name="Rise C."/>
            <person name="Rogov P."/>
            <person name="Ross K."/>
            <person name="Ryan E."/>
            <person name="Settipalli S."/>
            <person name="Shea T."/>
            <person name="Sherpa N."/>
            <person name="Shi L."/>
            <person name="Shih D."/>
            <person name="Sparrow T."/>
            <person name="Spaulding J."/>
            <person name="Stalker J."/>
            <person name="Stange-Thomann N."/>
            <person name="Stavropoulos S."/>
            <person name="Stone C."/>
            <person name="Strader C."/>
            <person name="Tesfaye S."/>
            <person name="Thomson T."/>
            <person name="Thoulutsang Y."/>
            <person name="Thoulutsang D."/>
            <person name="Topham K."/>
            <person name="Topping I."/>
            <person name="Tsamla T."/>
            <person name="Vassiliev H."/>
            <person name="Vo A."/>
            <person name="Wangchuk T."/>
            <person name="Wangdi T."/>
            <person name="Weiand M."/>
            <person name="Wilkinson J."/>
            <person name="Wilson A."/>
            <person name="Yadav S."/>
            <person name="Young G."/>
            <person name="Yu Q."/>
            <person name="Zembek L."/>
            <person name="Zhong D."/>
            <person name="Zimmer A."/>
            <person name="Zwirko Z."/>
            <person name="Jaffe D.B."/>
            <person name="Alvarez P."/>
            <person name="Brockman W."/>
            <person name="Butler J."/>
            <person name="Chin C."/>
            <person name="Gnerre S."/>
            <person name="Grabherr M."/>
            <person name="Kleber M."/>
            <person name="Mauceli E."/>
            <person name="MacCallum I."/>
        </authorList>
    </citation>
    <scope>NUCLEOTIDE SEQUENCE [LARGE SCALE GENOMIC DNA]</scope>
    <source>
        <strain evidence="2">MSH-3 / Tucson 14011-0111.49</strain>
    </source>
</reference>
<name>B4GY57_DROPE</name>
<dbReference type="HOGENOM" id="CLU_2869953_0_0_1"/>
<proteinExistence type="predicted"/>
<evidence type="ECO:0000313" key="2">
    <source>
        <dbReference type="Proteomes" id="UP000008744"/>
    </source>
</evidence>
<dbReference type="EMBL" id="CH479196">
    <property type="protein sequence ID" value="EDW27684.1"/>
    <property type="molecule type" value="Genomic_DNA"/>
</dbReference>
<dbReference type="AlphaFoldDB" id="B4GY57"/>